<dbReference type="GO" id="GO:0003677">
    <property type="term" value="F:DNA binding"/>
    <property type="evidence" value="ECO:0007669"/>
    <property type="project" value="UniProtKB-UniRule"/>
</dbReference>
<feature type="domain" description="Tyr recombinase" evidence="5">
    <location>
        <begin position="124"/>
        <end position="316"/>
    </location>
</feature>
<dbReference type="InterPro" id="IPR010998">
    <property type="entry name" value="Integrase_recombinase_N"/>
</dbReference>
<dbReference type="Proteomes" id="UP000002754">
    <property type="component" value="Unassembled WGS sequence"/>
</dbReference>
<evidence type="ECO:0008006" key="11">
    <source>
        <dbReference type="Google" id="ProtNLM"/>
    </source>
</evidence>
<dbReference type="PANTHER" id="PTHR30349:SF81">
    <property type="entry name" value="TYROSINE RECOMBINASE XERC"/>
    <property type="match status" value="1"/>
</dbReference>
<dbReference type="InterPro" id="IPR013762">
    <property type="entry name" value="Integrase-like_cat_sf"/>
</dbReference>
<dbReference type="Gene3D" id="1.10.443.10">
    <property type="entry name" value="Intergrase catalytic core"/>
    <property type="match status" value="1"/>
</dbReference>
<dbReference type="RefSeq" id="WP_003321939.1">
    <property type="nucleotide sequence ID" value="NZ_ALPT02000065.1"/>
</dbReference>
<dbReference type="eggNOG" id="COG4974">
    <property type="taxonomic scope" value="Bacteria"/>
</dbReference>
<sequence length="346" mass="39914">MSKPIDGFFFKYVRSFLTVYLPRNKCYSPNTIKAYRDTINLLRLFLWEKKQIPFPKITFEMINRALVYEFLEWLLSLRKCSISTRNQRLAALKSFIHYCAIEEPSLVAIYMDVKDIAALRNSKIGISYMTQNALKSILIQPDVKNKFGLRNRFFMIAMYDTGGRIQEVLDLRLRDICLDLDIPCVYLTGKGNKVRAVPLMEKTVLHLKEYLKLFHPTYPKNSEDYLFYTVIKGQRGAMSPDNVSVFIKKYANQARISCSEVPKRVHAHLFRHSRAMHLYQSGIPLSYIKDFLGHVSSTTTSIYASADTTMIKDALEKAAKLGNNSTDEVPLWEGNEDMILKLCGLK</sequence>
<dbReference type="GO" id="GO:0006310">
    <property type="term" value="P:DNA recombination"/>
    <property type="evidence" value="ECO:0007669"/>
    <property type="project" value="UniProtKB-KW"/>
</dbReference>
<dbReference type="InterPro" id="IPR002104">
    <property type="entry name" value="Integrase_catalytic"/>
</dbReference>
<name>A0A094XC34_ALKAL</name>
<evidence type="ECO:0000313" key="8">
    <source>
        <dbReference type="EMBL" id="THG90178.1"/>
    </source>
</evidence>
<dbReference type="OrthoDB" id="107900at2"/>
<dbReference type="InterPro" id="IPR004107">
    <property type="entry name" value="Integrase_SAM-like_N"/>
</dbReference>
<keyword evidence="3" id="KW-0233">DNA recombination</keyword>
<dbReference type="STRING" id="1218173.BALCAV_0216715"/>
<reference evidence="7 9" key="1">
    <citation type="journal article" date="2014" name="Genome Announc.">
        <title>Draft Genome Sequence of Bacillus alcalophilus AV1934, a Classic Alkaliphile Isolated from Human Feces in 1934.</title>
        <authorList>
            <person name="Attie O."/>
            <person name="Jayaprakash A."/>
            <person name="Shah H."/>
            <person name="Paulsen I.T."/>
            <person name="Morino M."/>
            <person name="Takahashi Y."/>
            <person name="Narumi I."/>
            <person name="Sachidanandam R."/>
            <person name="Satoh K."/>
            <person name="Ito M."/>
            <person name="Krulwich T.A."/>
        </authorList>
    </citation>
    <scope>NUCLEOTIDE SEQUENCE [LARGE SCALE GENOMIC DNA]</scope>
    <source>
        <strain evidence="7 9">AV1934</strain>
    </source>
</reference>
<dbReference type="Gene3D" id="1.10.150.130">
    <property type="match status" value="1"/>
</dbReference>
<dbReference type="InterPro" id="IPR011010">
    <property type="entry name" value="DNA_brk_join_enz"/>
</dbReference>
<dbReference type="InterPro" id="IPR044068">
    <property type="entry name" value="CB"/>
</dbReference>
<evidence type="ECO:0000313" key="7">
    <source>
        <dbReference type="EMBL" id="KGA96350.1"/>
    </source>
</evidence>
<dbReference type="AlphaFoldDB" id="A0A094XC34"/>
<dbReference type="GO" id="GO:0015074">
    <property type="term" value="P:DNA integration"/>
    <property type="evidence" value="ECO:0007669"/>
    <property type="project" value="InterPro"/>
</dbReference>
<dbReference type="PROSITE" id="PS51898">
    <property type="entry name" value="TYR_RECOMBINASE"/>
    <property type="match status" value="1"/>
</dbReference>
<dbReference type="Proteomes" id="UP000297014">
    <property type="component" value="Unassembled WGS sequence"/>
</dbReference>
<accession>A0A094XC34</accession>
<evidence type="ECO:0000256" key="2">
    <source>
        <dbReference type="ARBA" id="ARBA00023125"/>
    </source>
</evidence>
<evidence type="ECO:0000256" key="3">
    <source>
        <dbReference type="ARBA" id="ARBA00023172"/>
    </source>
</evidence>
<keyword evidence="9" id="KW-1185">Reference proteome</keyword>
<dbReference type="PROSITE" id="PS51900">
    <property type="entry name" value="CB"/>
    <property type="match status" value="1"/>
</dbReference>
<keyword evidence="1" id="KW-0229">DNA integration</keyword>
<dbReference type="Pfam" id="PF00589">
    <property type="entry name" value="Phage_integrase"/>
    <property type="match status" value="1"/>
</dbReference>
<protein>
    <recommendedName>
        <fullName evidence="11">Integrase</fullName>
    </recommendedName>
</protein>
<dbReference type="EMBL" id="JALP01000168">
    <property type="protein sequence ID" value="THG90178.1"/>
    <property type="molecule type" value="Genomic_DNA"/>
</dbReference>
<proteinExistence type="predicted"/>
<comment type="caution">
    <text evidence="7">The sequence shown here is derived from an EMBL/GenBank/DDBJ whole genome shotgun (WGS) entry which is preliminary data.</text>
</comment>
<feature type="domain" description="Core-binding (CB)" evidence="6">
    <location>
        <begin position="17"/>
        <end position="100"/>
    </location>
</feature>
<dbReference type="SUPFAM" id="SSF56349">
    <property type="entry name" value="DNA breaking-rejoining enzymes"/>
    <property type="match status" value="1"/>
</dbReference>
<reference evidence="8 10" key="2">
    <citation type="submission" date="2014-01" db="EMBL/GenBank/DDBJ databases">
        <title>Draft genome sequencing of Bacillus alcalophilus CGMCC 1.3604.</title>
        <authorList>
            <person name="Yang J."/>
            <person name="Diao L."/>
            <person name="Yang S."/>
        </authorList>
    </citation>
    <scope>NUCLEOTIDE SEQUENCE [LARGE SCALE GENOMIC DNA]</scope>
    <source>
        <strain evidence="8 10">CGMCC 1.3604</strain>
    </source>
</reference>
<evidence type="ECO:0000259" key="5">
    <source>
        <dbReference type="PROSITE" id="PS51898"/>
    </source>
</evidence>
<evidence type="ECO:0000313" key="9">
    <source>
        <dbReference type="Proteomes" id="UP000002754"/>
    </source>
</evidence>
<dbReference type="InterPro" id="IPR050090">
    <property type="entry name" value="Tyrosine_recombinase_XerCD"/>
</dbReference>
<evidence type="ECO:0000259" key="6">
    <source>
        <dbReference type="PROSITE" id="PS51900"/>
    </source>
</evidence>
<organism evidence="7 9">
    <name type="scientific">Alkalihalobacillus alcalophilus ATCC 27647 = CGMCC 1.3604</name>
    <dbReference type="NCBI Taxonomy" id="1218173"/>
    <lineage>
        <taxon>Bacteria</taxon>
        <taxon>Bacillati</taxon>
        <taxon>Bacillota</taxon>
        <taxon>Bacilli</taxon>
        <taxon>Bacillales</taxon>
        <taxon>Bacillaceae</taxon>
        <taxon>Alkalihalobacillus</taxon>
    </lineage>
</organism>
<evidence type="ECO:0000313" key="10">
    <source>
        <dbReference type="Proteomes" id="UP000297014"/>
    </source>
</evidence>
<gene>
    <name evidence="8" type="ORF">AJ85_12315</name>
    <name evidence="7" type="ORF">BALCAV_0216715</name>
</gene>
<evidence type="ECO:0000256" key="4">
    <source>
        <dbReference type="PROSITE-ProRule" id="PRU01248"/>
    </source>
</evidence>
<dbReference type="EMBL" id="ALPT02000065">
    <property type="protein sequence ID" value="KGA96350.1"/>
    <property type="molecule type" value="Genomic_DNA"/>
</dbReference>
<dbReference type="PANTHER" id="PTHR30349">
    <property type="entry name" value="PHAGE INTEGRASE-RELATED"/>
    <property type="match status" value="1"/>
</dbReference>
<evidence type="ECO:0000256" key="1">
    <source>
        <dbReference type="ARBA" id="ARBA00022908"/>
    </source>
</evidence>
<keyword evidence="2 4" id="KW-0238">DNA-binding</keyword>
<dbReference type="Pfam" id="PF02899">
    <property type="entry name" value="Phage_int_SAM_1"/>
    <property type="match status" value="1"/>
</dbReference>